<gene>
    <name evidence="2" type="ORF">Vc3S01_p40061</name>
</gene>
<feature type="transmembrane region" description="Helical" evidence="1">
    <location>
        <begin position="30"/>
        <end position="46"/>
    </location>
</feature>
<accession>A0AAC9SIB2</accession>
<geneLocation type="plasmid" evidence="2">
    <name>pVCGX4</name>
</geneLocation>
<keyword evidence="1" id="KW-0472">Membrane</keyword>
<keyword evidence="1" id="KW-1133">Transmembrane helix</keyword>
<dbReference type="EMBL" id="CP020081">
    <property type="protein sequence ID" value="ARR10547.1"/>
    <property type="molecule type" value="Genomic_DNA"/>
</dbReference>
<keyword evidence="1" id="KW-0812">Transmembrane</keyword>
<reference evidence="2" key="1">
    <citation type="submission" date="2017-03" db="EMBL/GenBank/DDBJ databases">
        <title>Vibrio campbellii Genome sequencing and assembly.</title>
        <authorList>
            <person name="Dong X."/>
        </authorList>
    </citation>
    <scope>NUCLEOTIDE SEQUENCE [LARGE SCALE GENOMIC DNA]</scope>
    <source>
        <strain evidence="2">20130629003S01</strain>
        <plasmid evidence="2">pVCGX4</plasmid>
    </source>
</reference>
<organism evidence="2">
    <name type="scientific">Vibrio campbellii</name>
    <dbReference type="NCBI Taxonomy" id="680"/>
    <lineage>
        <taxon>Bacteria</taxon>
        <taxon>Pseudomonadati</taxon>
        <taxon>Pseudomonadota</taxon>
        <taxon>Gammaproteobacteria</taxon>
        <taxon>Vibrionales</taxon>
        <taxon>Vibrionaceae</taxon>
        <taxon>Vibrio</taxon>
    </lineage>
</organism>
<name>A0AAC9SIB2_9VIBR</name>
<keyword evidence="2" id="KW-0614">Plasmid</keyword>
<evidence type="ECO:0000313" key="2">
    <source>
        <dbReference type="EMBL" id="ARR10547.1"/>
    </source>
</evidence>
<protein>
    <submittedName>
        <fullName evidence="2">Unknow</fullName>
    </submittedName>
</protein>
<evidence type="ECO:0000256" key="1">
    <source>
        <dbReference type="SAM" id="Phobius"/>
    </source>
</evidence>
<proteinExistence type="predicted"/>
<sequence length="50" mass="5456">MKVIAVLVVLVILGLPFVFLTKEDAIFTSGFIFALMVGGVSWYHGASRIQ</sequence>
<dbReference type="AlphaFoldDB" id="A0AAC9SIB2"/>
<dbReference type="RefSeq" id="WP_162781077.1">
    <property type="nucleotide sequence ID" value="NZ_CP019297.1"/>
</dbReference>